<keyword evidence="2" id="KW-1185">Reference proteome</keyword>
<reference evidence="1 2" key="1">
    <citation type="submission" date="2020-07" db="EMBL/GenBank/DDBJ databases">
        <title>Complete genome sequence of Klebsiella pneumoniae phage Miami.</title>
        <authorList>
            <person name="Mora D.A."/>
            <person name="Lessor L."/>
            <person name="Gill J."/>
            <person name="Liu M."/>
        </authorList>
    </citation>
    <scope>NUCLEOTIDE SEQUENCE [LARGE SCALE GENOMIC DNA]</scope>
</reference>
<gene>
    <name evidence="1" type="ORF">CPT_Miami_222</name>
</gene>
<proteinExistence type="predicted"/>
<dbReference type="Proteomes" id="UP000662782">
    <property type="component" value="Segment"/>
</dbReference>
<accession>A0A873WD15</accession>
<evidence type="ECO:0000313" key="1">
    <source>
        <dbReference type="EMBL" id="QPB09317.1"/>
    </source>
</evidence>
<evidence type="ECO:0000313" key="2">
    <source>
        <dbReference type="Proteomes" id="UP000662782"/>
    </source>
</evidence>
<dbReference type="EMBL" id="MT701590">
    <property type="protein sequence ID" value="QPB09317.1"/>
    <property type="molecule type" value="Genomic_DNA"/>
</dbReference>
<name>A0A873WD15_9CAUD</name>
<protein>
    <submittedName>
        <fullName evidence="1">Uncharacterized protein</fullName>
    </submittedName>
</protein>
<sequence>MIKPELTILIVSDSNFKNLCDDPTSYVEKLYGILNNRYKVPIKIITVSGRYGLSAIDSNIETLDVEDRNKTLFTQTIENHAAVFDELQIISLSNIVDPFIEGVADTMSALQKNITRYSYKRK</sequence>
<organism evidence="1 2">
    <name type="scientific">Klebsiella phage Miami</name>
    <dbReference type="NCBI Taxonomy" id="2767581"/>
    <lineage>
        <taxon>Viruses</taxon>
        <taxon>Duplodnaviria</taxon>
        <taxon>Heunggongvirae</taxon>
        <taxon>Uroviricota</taxon>
        <taxon>Caudoviricetes</taxon>
        <taxon>Chimalliviridae</taxon>
        <taxon>Miamivirus</taxon>
        <taxon>Miamivirus miami</taxon>
    </lineage>
</organism>